<dbReference type="Proteomes" id="UP000324091">
    <property type="component" value="Unassembled WGS sequence"/>
</dbReference>
<comment type="caution">
    <text evidence="2">The sequence shown here is derived from an EMBL/GenBank/DDBJ whole genome shotgun (WGS) entry which is preliminary data.</text>
</comment>
<keyword evidence="3" id="KW-1185">Reference proteome</keyword>
<feature type="non-terminal residue" evidence="2">
    <location>
        <position position="111"/>
    </location>
</feature>
<dbReference type="AlphaFoldDB" id="A0A5C6MIQ1"/>
<reference evidence="2 3" key="1">
    <citation type="submission" date="2019-04" db="EMBL/GenBank/DDBJ databases">
        <title>Chromosome genome assembly for Takifugu flavidus.</title>
        <authorList>
            <person name="Xiao S."/>
        </authorList>
    </citation>
    <scope>NUCLEOTIDE SEQUENCE [LARGE SCALE GENOMIC DNA]</scope>
    <source>
        <strain evidence="2">HTHZ2018</strain>
        <tissue evidence="2">Muscle</tissue>
    </source>
</reference>
<gene>
    <name evidence="2" type="ORF">D4764_0259740</name>
</gene>
<protein>
    <submittedName>
        <fullName evidence="2">Uncharacterized protein</fullName>
    </submittedName>
</protein>
<evidence type="ECO:0000313" key="3">
    <source>
        <dbReference type="Proteomes" id="UP000324091"/>
    </source>
</evidence>
<name>A0A5C6MIQ1_9TELE</name>
<sequence>MCLRELNAPALHSSGSPLGKETRLLSSGSLRERDYTFFWQGKPPGETREYEVGFAVKNMLLGALIPPSGGSERILILCLNTTRGSVHLVSVYAPTLSAPQEVKDKFYDELE</sequence>
<accession>A0A5C6MIQ1</accession>
<organism evidence="2 3">
    <name type="scientific">Takifugu flavidus</name>
    <name type="common">sansaifugu</name>
    <dbReference type="NCBI Taxonomy" id="433684"/>
    <lineage>
        <taxon>Eukaryota</taxon>
        <taxon>Metazoa</taxon>
        <taxon>Chordata</taxon>
        <taxon>Craniata</taxon>
        <taxon>Vertebrata</taxon>
        <taxon>Euteleostomi</taxon>
        <taxon>Actinopterygii</taxon>
        <taxon>Neopterygii</taxon>
        <taxon>Teleostei</taxon>
        <taxon>Neoteleostei</taxon>
        <taxon>Acanthomorphata</taxon>
        <taxon>Eupercaria</taxon>
        <taxon>Tetraodontiformes</taxon>
        <taxon>Tetradontoidea</taxon>
        <taxon>Tetraodontidae</taxon>
        <taxon>Takifugu</taxon>
    </lineage>
</organism>
<dbReference type="EMBL" id="RHFK02000234">
    <property type="protein sequence ID" value="TWW54428.1"/>
    <property type="molecule type" value="Genomic_DNA"/>
</dbReference>
<proteinExistence type="predicted"/>
<evidence type="ECO:0000256" key="1">
    <source>
        <dbReference type="SAM" id="MobiDB-lite"/>
    </source>
</evidence>
<evidence type="ECO:0000313" key="2">
    <source>
        <dbReference type="EMBL" id="TWW54428.1"/>
    </source>
</evidence>
<feature type="region of interest" description="Disordered" evidence="1">
    <location>
        <begin position="1"/>
        <end position="23"/>
    </location>
</feature>